<accession>A0ABS8L1R5</accession>
<gene>
    <name evidence="2" type="ORF">LJ725_25145</name>
</gene>
<dbReference type="CDD" id="cd24054">
    <property type="entry name" value="ASKHA_NBD_AaPPX-GppA_MtPPX2-like"/>
    <property type="match status" value="1"/>
</dbReference>
<dbReference type="PANTHER" id="PTHR30005">
    <property type="entry name" value="EXOPOLYPHOSPHATASE"/>
    <property type="match status" value="1"/>
</dbReference>
<dbReference type="Gene3D" id="3.30.420.40">
    <property type="match status" value="1"/>
</dbReference>
<dbReference type="Proteomes" id="UP001198862">
    <property type="component" value="Unassembled WGS sequence"/>
</dbReference>
<feature type="domain" description="Ppx/GppA phosphatase N-terminal" evidence="1">
    <location>
        <begin position="36"/>
        <end position="341"/>
    </location>
</feature>
<evidence type="ECO:0000259" key="1">
    <source>
        <dbReference type="Pfam" id="PF02541"/>
    </source>
</evidence>
<dbReference type="RefSeq" id="WP_230553694.1">
    <property type="nucleotide sequence ID" value="NZ_JAJISD010000013.1"/>
</dbReference>
<comment type="caution">
    <text evidence="2">The sequence shown here is derived from an EMBL/GenBank/DDBJ whole genome shotgun (WGS) entry which is preliminary data.</text>
</comment>
<dbReference type="Pfam" id="PF02541">
    <property type="entry name" value="Ppx-GppA"/>
    <property type="match status" value="1"/>
</dbReference>
<dbReference type="PANTHER" id="PTHR30005:SF0">
    <property type="entry name" value="RETROGRADE REGULATION PROTEIN 2"/>
    <property type="match status" value="1"/>
</dbReference>
<sequence>MTGETTLRGGWHSGRFAHTFAAIDLGTNNCRLLVAKASVEGFEVIDAYSRPVRLGEGVALSGSLCGEAIERTLHALGVCASKIERNHVTRARHIATEACRRACNGEDFLGLVKSRTGLSFDLIPPAEEARLALASCENLLDPDIPYGLLIDIGGGSTEVSWIRVMPRDGRQGGVRTELLGMTSVPWGVVTLTESCTRGQPRERPLTRACYDDMVERIRADLRPFCALHRIGPAIARGEVQLIGASGTVTTVSAHHLGLKRYNRTLVDGSRIGREEVLRICEELSVMSVDQLTHLPCIGDDRADLALAGGAILEAVCRQWAAPVIRVADRGLREGVLMDLMRQADREADQACRRGH</sequence>
<dbReference type="InterPro" id="IPR043129">
    <property type="entry name" value="ATPase_NBD"/>
</dbReference>
<keyword evidence="3" id="KW-1185">Reference proteome</keyword>
<proteinExistence type="predicted"/>
<dbReference type="EMBL" id="JAJISD010000013">
    <property type="protein sequence ID" value="MCC8432275.1"/>
    <property type="molecule type" value="Genomic_DNA"/>
</dbReference>
<evidence type="ECO:0000313" key="2">
    <source>
        <dbReference type="EMBL" id="MCC8432275.1"/>
    </source>
</evidence>
<organism evidence="2 3">
    <name type="scientific">Reyranella aquatilis</name>
    <dbReference type="NCBI Taxonomy" id="2035356"/>
    <lineage>
        <taxon>Bacteria</taxon>
        <taxon>Pseudomonadati</taxon>
        <taxon>Pseudomonadota</taxon>
        <taxon>Alphaproteobacteria</taxon>
        <taxon>Hyphomicrobiales</taxon>
        <taxon>Reyranellaceae</taxon>
        <taxon>Reyranella</taxon>
    </lineage>
</organism>
<dbReference type="InterPro" id="IPR050273">
    <property type="entry name" value="GppA/Ppx_hydrolase"/>
</dbReference>
<dbReference type="InterPro" id="IPR003695">
    <property type="entry name" value="Ppx_GppA_N"/>
</dbReference>
<protein>
    <submittedName>
        <fullName evidence="2">Ppx/GppA family phosphatase</fullName>
    </submittedName>
</protein>
<reference evidence="2 3" key="1">
    <citation type="submission" date="2021-11" db="EMBL/GenBank/DDBJ databases">
        <authorList>
            <person name="Lee D.-H."/>
            <person name="Kim S.-B."/>
        </authorList>
    </citation>
    <scope>NUCLEOTIDE SEQUENCE [LARGE SCALE GENOMIC DNA]</scope>
    <source>
        <strain evidence="2 3">KCTC 52223</strain>
    </source>
</reference>
<name>A0ABS8L1R5_9HYPH</name>
<dbReference type="Gene3D" id="3.30.420.150">
    <property type="entry name" value="Exopolyphosphatase. Domain 2"/>
    <property type="match status" value="1"/>
</dbReference>
<evidence type="ECO:0000313" key="3">
    <source>
        <dbReference type="Proteomes" id="UP001198862"/>
    </source>
</evidence>
<dbReference type="SUPFAM" id="SSF53067">
    <property type="entry name" value="Actin-like ATPase domain"/>
    <property type="match status" value="2"/>
</dbReference>